<evidence type="ECO:0008006" key="4">
    <source>
        <dbReference type="Google" id="ProtNLM"/>
    </source>
</evidence>
<dbReference type="Proteomes" id="UP000625631">
    <property type="component" value="Unassembled WGS sequence"/>
</dbReference>
<dbReference type="RefSeq" id="WP_198073893.1">
    <property type="nucleotide sequence ID" value="NZ_JAEDAE010000001.1"/>
</dbReference>
<organism evidence="2 3">
    <name type="scientific">Hymenobacter negativus</name>
    <dbReference type="NCBI Taxonomy" id="2795026"/>
    <lineage>
        <taxon>Bacteria</taxon>
        <taxon>Pseudomonadati</taxon>
        <taxon>Bacteroidota</taxon>
        <taxon>Cytophagia</taxon>
        <taxon>Cytophagales</taxon>
        <taxon>Hymenobacteraceae</taxon>
        <taxon>Hymenobacter</taxon>
    </lineage>
</organism>
<gene>
    <name evidence="2" type="ORF">I7X13_00115</name>
</gene>
<evidence type="ECO:0000313" key="2">
    <source>
        <dbReference type="EMBL" id="MBH8556428.1"/>
    </source>
</evidence>
<keyword evidence="1" id="KW-0472">Membrane</keyword>
<comment type="caution">
    <text evidence="2">The sequence shown here is derived from an EMBL/GenBank/DDBJ whole genome shotgun (WGS) entry which is preliminary data.</text>
</comment>
<accession>A0ABS0Q253</accession>
<proteinExistence type="predicted"/>
<sequence>MIIYGFKGAHLRTAPLPAGSSCPACATPDALKASVYSRYAHVYWIPFFPFSKSAVALCEHCQQGWEEKTLPAELHPAVRTLKKSTRFPLWNWAGVGVLVLGLAGASIAGRYHERDRLAYLAAPHAGDIYTIHSMGDSTKYSLLKVMSAKGNTVEVAANEYEIDDRSPINELNAPEKYSKETESLTVLDLQIMHNKGQLTDVDRLEE</sequence>
<protein>
    <recommendedName>
        <fullName evidence="4">Zinc-ribbon domain-containing protein</fullName>
    </recommendedName>
</protein>
<dbReference type="EMBL" id="JAEDAE010000001">
    <property type="protein sequence ID" value="MBH8556428.1"/>
    <property type="molecule type" value="Genomic_DNA"/>
</dbReference>
<reference evidence="2 3" key="1">
    <citation type="submission" date="2020-12" db="EMBL/GenBank/DDBJ databases">
        <title>Hymenobacter sp.</title>
        <authorList>
            <person name="Kim M.K."/>
        </authorList>
    </citation>
    <scope>NUCLEOTIDE SEQUENCE [LARGE SCALE GENOMIC DNA]</scope>
    <source>
        <strain evidence="2 3">BT442</strain>
    </source>
</reference>
<keyword evidence="3" id="KW-1185">Reference proteome</keyword>
<evidence type="ECO:0000313" key="3">
    <source>
        <dbReference type="Proteomes" id="UP000625631"/>
    </source>
</evidence>
<keyword evidence="1" id="KW-0812">Transmembrane</keyword>
<keyword evidence="1" id="KW-1133">Transmembrane helix</keyword>
<evidence type="ECO:0000256" key="1">
    <source>
        <dbReference type="SAM" id="Phobius"/>
    </source>
</evidence>
<name>A0ABS0Q253_9BACT</name>
<feature type="transmembrane region" description="Helical" evidence="1">
    <location>
        <begin position="89"/>
        <end position="108"/>
    </location>
</feature>